<dbReference type="InterPro" id="IPR014030">
    <property type="entry name" value="Ketoacyl_synth_N"/>
</dbReference>
<evidence type="ECO:0000313" key="3">
    <source>
        <dbReference type="EMBL" id="SVC39496.1"/>
    </source>
</evidence>
<dbReference type="GO" id="GO:0004315">
    <property type="term" value="F:3-oxoacyl-[acyl-carrier-protein] synthase activity"/>
    <property type="evidence" value="ECO:0007669"/>
    <property type="project" value="TreeGrafter"/>
</dbReference>
<dbReference type="InterPro" id="IPR016039">
    <property type="entry name" value="Thiolase-like"/>
</dbReference>
<dbReference type="PANTHER" id="PTHR11712:SF336">
    <property type="entry name" value="3-OXOACYL-[ACYL-CARRIER-PROTEIN] SYNTHASE, MITOCHONDRIAL"/>
    <property type="match status" value="1"/>
</dbReference>
<proteinExistence type="predicted"/>
<reference evidence="3" key="1">
    <citation type="submission" date="2018-05" db="EMBL/GenBank/DDBJ databases">
        <authorList>
            <person name="Lanie J.A."/>
            <person name="Ng W.-L."/>
            <person name="Kazmierczak K.M."/>
            <person name="Andrzejewski T.M."/>
            <person name="Davidsen T.M."/>
            <person name="Wayne K.J."/>
            <person name="Tettelin H."/>
            <person name="Glass J.I."/>
            <person name="Rusch D."/>
            <person name="Podicherti R."/>
            <person name="Tsui H.-C.T."/>
            <person name="Winkler M.E."/>
        </authorList>
    </citation>
    <scope>NUCLEOTIDE SEQUENCE</scope>
</reference>
<dbReference type="SUPFAM" id="SSF53901">
    <property type="entry name" value="Thiolase-like"/>
    <property type="match status" value="1"/>
</dbReference>
<evidence type="ECO:0000256" key="1">
    <source>
        <dbReference type="ARBA" id="ARBA00022679"/>
    </source>
</evidence>
<sequence length="112" mass="11802">MGVVSPLGETVNEYWEKLIRGESGISPITLTDASPFSCRIAGEVKGFDPVKYIDLKEARRMARFSQLAVAAAGLAIDDAGLNLSGEANDKIGVVMGNGNGGFPTTEDNARTL</sequence>
<dbReference type="AlphaFoldDB" id="A0A382LSH2"/>
<feature type="non-terminal residue" evidence="3">
    <location>
        <position position="112"/>
    </location>
</feature>
<dbReference type="GO" id="GO:0006633">
    <property type="term" value="P:fatty acid biosynthetic process"/>
    <property type="evidence" value="ECO:0007669"/>
    <property type="project" value="TreeGrafter"/>
</dbReference>
<feature type="domain" description="Beta-ketoacyl synthase-like N-terminal" evidence="2">
    <location>
        <begin position="1"/>
        <end position="102"/>
    </location>
</feature>
<dbReference type="InterPro" id="IPR000794">
    <property type="entry name" value="Beta-ketoacyl_synthase"/>
</dbReference>
<dbReference type="EMBL" id="UINC01088886">
    <property type="protein sequence ID" value="SVC39496.1"/>
    <property type="molecule type" value="Genomic_DNA"/>
</dbReference>
<gene>
    <name evidence="3" type="ORF">METZ01_LOCUS292350</name>
</gene>
<protein>
    <recommendedName>
        <fullName evidence="2">Beta-ketoacyl synthase-like N-terminal domain-containing protein</fullName>
    </recommendedName>
</protein>
<dbReference type="PANTHER" id="PTHR11712">
    <property type="entry name" value="POLYKETIDE SYNTHASE-RELATED"/>
    <property type="match status" value="1"/>
</dbReference>
<organism evidence="3">
    <name type="scientific">marine metagenome</name>
    <dbReference type="NCBI Taxonomy" id="408172"/>
    <lineage>
        <taxon>unclassified sequences</taxon>
        <taxon>metagenomes</taxon>
        <taxon>ecological metagenomes</taxon>
    </lineage>
</organism>
<dbReference type="GO" id="GO:0005829">
    <property type="term" value="C:cytosol"/>
    <property type="evidence" value="ECO:0007669"/>
    <property type="project" value="TreeGrafter"/>
</dbReference>
<keyword evidence="1" id="KW-0808">Transferase</keyword>
<dbReference type="Pfam" id="PF00109">
    <property type="entry name" value="ketoacyl-synt"/>
    <property type="match status" value="1"/>
</dbReference>
<dbReference type="Gene3D" id="3.40.47.10">
    <property type="match status" value="1"/>
</dbReference>
<name>A0A382LSH2_9ZZZZ</name>
<accession>A0A382LSH2</accession>
<evidence type="ECO:0000259" key="2">
    <source>
        <dbReference type="Pfam" id="PF00109"/>
    </source>
</evidence>